<reference evidence="1 2" key="2">
    <citation type="journal article" date="2015" name="Arch. Virol.">
        <title>Complete genome sequence analysis and identification of putative metallo-beta-lactamase and SpoIIIE homologs in Bacillus cereus group phage BCP8-2, a new member of the proposed Bastille-like group.</title>
        <authorList>
            <person name="Asare P.T."/>
            <person name="Bandara N."/>
            <person name="Jeong T.Y."/>
            <person name="Ryu S."/>
            <person name="Klumpp J."/>
            <person name="Kim K.P."/>
        </authorList>
    </citation>
    <scope>NUCLEOTIDE SEQUENCE [LARGE SCALE GENOMIC DNA]</scope>
    <source>
        <strain evidence="1">BCP8-2</strain>
    </source>
</reference>
<keyword evidence="2" id="KW-1185">Reference proteome</keyword>
<dbReference type="KEGG" id="vg:24723463"/>
<dbReference type="OrthoDB" id="23476at10239"/>
<evidence type="ECO:0000313" key="1">
    <source>
        <dbReference type="EMBL" id="AHJ87237.1"/>
    </source>
</evidence>
<gene>
    <name evidence="1" type="ORF">BCP8-2_199</name>
</gene>
<dbReference type="EMBL" id="KJ081346">
    <property type="protein sequence ID" value="AHJ87237.1"/>
    <property type="molecule type" value="Genomic_DNA"/>
</dbReference>
<protein>
    <submittedName>
        <fullName evidence="1">Putative transcriptional regulator</fullName>
    </submittedName>
</protein>
<accession>A0A0E3D9R8</accession>
<dbReference type="Proteomes" id="UP000033014">
    <property type="component" value="Segment"/>
</dbReference>
<proteinExistence type="predicted"/>
<dbReference type="RefSeq" id="YP_009149760.1">
    <property type="nucleotide sequence ID" value="NC_027355.1"/>
</dbReference>
<dbReference type="GeneID" id="24723463"/>
<organism evidence="1 2">
    <name type="scientific">Bacillus phage BCP8-2</name>
    <dbReference type="NCBI Taxonomy" id="1129192"/>
    <lineage>
        <taxon>Viruses</taxon>
        <taxon>Duplodnaviria</taxon>
        <taxon>Heunggongvirae</taxon>
        <taxon>Uroviricota</taxon>
        <taxon>Caudoviricetes</taxon>
        <taxon>Herelleviridae</taxon>
        <taxon>Bastillevirinae</taxon>
        <taxon>Caeruleovirus</taxon>
        <taxon>Caeruleovirus BCP82</taxon>
    </lineage>
</organism>
<reference evidence="2" key="1">
    <citation type="submission" date="2014-01" db="EMBL/GenBank/DDBJ databases">
        <title>Genomic and Proteomic Analysis of Broad Host Range Virulent Bacillus Group Phage BCP8-2 Leading To the Creation of New Genus within Myoviruses.</title>
        <authorList>
            <person name="Bandara N."/>
            <person name="Asare P.T."/>
            <person name="Kim K.P."/>
        </authorList>
    </citation>
    <scope>NUCLEOTIDE SEQUENCE [LARGE SCALE GENOMIC DNA]</scope>
</reference>
<name>A0A0E3D9R8_9CAUD</name>
<sequence>MKLVIFENATHEEEKALVNLETGEEILNGDYYHDKIDYRIAGYLAALKDHGIYTDEVPTEEIGKKHEYFSKLRFYDGGYEEDEEDEE</sequence>
<evidence type="ECO:0000313" key="2">
    <source>
        <dbReference type="Proteomes" id="UP000033014"/>
    </source>
</evidence>